<keyword evidence="5 6" id="KW-0472">Membrane</keyword>
<feature type="transmembrane region" description="Helical" evidence="6">
    <location>
        <begin position="235"/>
        <end position="258"/>
    </location>
</feature>
<keyword evidence="4 6" id="KW-1133">Transmembrane helix</keyword>
<dbReference type="InterPro" id="IPR002293">
    <property type="entry name" value="AA/rel_permease1"/>
</dbReference>
<dbReference type="Pfam" id="PF13520">
    <property type="entry name" value="AA_permease_2"/>
    <property type="match status" value="1"/>
</dbReference>
<sequence length="367" mass="39050">MSAVNSNTEVGSNKYDADEEHLAKLGHKQELNRGFSLFSLIGLAFAILNSWVAMSASMSLALPSGGPTAAIWGILLSGVGSLAMATSLAEICSAYPVASGQYYWTAILAPAGWGRSLSYICGWINVAAWVALVATGGSLAGQLITGIIAILHDDYVLQRWHIFVVYLLYVIGAFLLNAFAVKLLPVIDKAALMWSLAGFGIISITLLATAAPNYQSADFVFRGFENQTGWSSGGVAWILGLLQSAFGLTGFDAVAHMVEEIPNPALNAPIAMVSAVIIGTFTSFIFIIICMFTLTDIDTVIISPFGALLTIFYQATGSKTGAVCLLMFPVVSMAFATQGILTTSSRMTWTFARDSECRLPCVCWDTG</sequence>
<keyword evidence="3 6" id="KW-0812">Transmembrane</keyword>
<dbReference type="Proteomes" id="UP000076532">
    <property type="component" value="Unassembled WGS sequence"/>
</dbReference>
<proteinExistence type="predicted"/>
<dbReference type="GO" id="GO:0006865">
    <property type="term" value="P:amino acid transport"/>
    <property type="evidence" value="ECO:0007669"/>
    <property type="project" value="InterPro"/>
</dbReference>
<comment type="subcellular location">
    <subcellularLocation>
        <location evidence="1">Membrane</location>
        <topology evidence="1">Multi-pass membrane protein</topology>
    </subcellularLocation>
</comment>
<dbReference type="PANTHER" id="PTHR45649:SF14">
    <property type="entry name" value="GABA PERMEASE"/>
    <property type="match status" value="1"/>
</dbReference>
<keyword evidence="8" id="KW-1185">Reference proteome</keyword>
<feature type="transmembrane region" description="Helical" evidence="6">
    <location>
        <begin position="163"/>
        <end position="185"/>
    </location>
</feature>
<evidence type="ECO:0000256" key="1">
    <source>
        <dbReference type="ARBA" id="ARBA00004141"/>
    </source>
</evidence>
<reference evidence="7 8" key="1">
    <citation type="journal article" date="2016" name="Mol. Biol. Evol.">
        <title>Comparative Genomics of Early-Diverging Mushroom-Forming Fungi Provides Insights into the Origins of Lignocellulose Decay Capabilities.</title>
        <authorList>
            <person name="Nagy L.G."/>
            <person name="Riley R."/>
            <person name="Tritt A."/>
            <person name="Adam C."/>
            <person name="Daum C."/>
            <person name="Floudas D."/>
            <person name="Sun H."/>
            <person name="Yadav J.S."/>
            <person name="Pangilinan J."/>
            <person name="Larsson K.H."/>
            <person name="Matsuura K."/>
            <person name="Barry K."/>
            <person name="Labutti K."/>
            <person name="Kuo R."/>
            <person name="Ohm R.A."/>
            <person name="Bhattacharya S.S."/>
            <person name="Shirouzu T."/>
            <person name="Yoshinaga Y."/>
            <person name="Martin F.M."/>
            <person name="Grigoriev I.V."/>
            <person name="Hibbett D.S."/>
        </authorList>
    </citation>
    <scope>NUCLEOTIDE SEQUENCE [LARGE SCALE GENOMIC DNA]</scope>
    <source>
        <strain evidence="7 8">CBS 109695</strain>
    </source>
</reference>
<feature type="transmembrane region" description="Helical" evidence="6">
    <location>
        <begin position="34"/>
        <end position="54"/>
    </location>
</feature>
<feature type="transmembrane region" description="Helical" evidence="6">
    <location>
        <begin position="101"/>
        <end position="120"/>
    </location>
</feature>
<feature type="transmembrane region" description="Helical" evidence="6">
    <location>
        <begin position="126"/>
        <end position="151"/>
    </location>
</feature>
<accession>A0A166NAE6</accession>
<dbReference type="PROSITE" id="PS00218">
    <property type="entry name" value="AMINO_ACID_PERMEASE_1"/>
    <property type="match status" value="1"/>
</dbReference>
<dbReference type="STRING" id="436010.A0A166NAE6"/>
<dbReference type="PANTHER" id="PTHR45649">
    <property type="entry name" value="AMINO-ACID PERMEASE BAT1"/>
    <property type="match status" value="1"/>
</dbReference>
<evidence type="ECO:0000256" key="2">
    <source>
        <dbReference type="ARBA" id="ARBA00022448"/>
    </source>
</evidence>
<evidence type="ECO:0000256" key="6">
    <source>
        <dbReference type="SAM" id="Phobius"/>
    </source>
</evidence>
<evidence type="ECO:0000313" key="8">
    <source>
        <dbReference type="Proteomes" id="UP000076532"/>
    </source>
</evidence>
<dbReference type="GO" id="GO:0016020">
    <property type="term" value="C:membrane"/>
    <property type="evidence" value="ECO:0007669"/>
    <property type="project" value="UniProtKB-SubCell"/>
</dbReference>
<organism evidence="7 8">
    <name type="scientific">Athelia psychrophila</name>
    <dbReference type="NCBI Taxonomy" id="1759441"/>
    <lineage>
        <taxon>Eukaryota</taxon>
        <taxon>Fungi</taxon>
        <taxon>Dikarya</taxon>
        <taxon>Basidiomycota</taxon>
        <taxon>Agaricomycotina</taxon>
        <taxon>Agaricomycetes</taxon>
        <taxon>Agaricomycetidae</taxon>
        <taxon>Atheliales</taxon>
        <taxon>Atheliaceae</taxon>
        <taxon>Athelia</taxon>
    </lineage>
</organism>
<evidence type="ECO:0000256" key="5">
    <source>
        <dbReference type="ARBA" id="ARBA00023136"/>
    </source>
</evidence>
<dbReference type="AlphaFoldDB" id="A0A166NAE6"/>
<dbReference type="OrthoDB" id="3900342at2759"/>
<feature type="transmembrane region" description="Helical" evidence="6">
    <location>
        <begin position="270"/>
        <end position="290"/>
    </location>
</feature>
<gene>
    <name evidence="7" type="ORF">FIBSPDRAFT_856602</name>
</gene>
<name>A0A166NAE6_9AGAM</name>
<keyword evidence="2" id="KW-0813">Transport</keyword>
<dbReference type="Gene3D" id="1.20.1740.10">
    <property type="entry name" value="Amino acid/polyamine transporter I"/>
    <property type="match status" value="1"/>
</dbReference>
<dbReference type="InterPro" id="IPR004840">
    <property type="entry name" value="Amino_acid_permease_CS"/>
</dbReference>
<protein>
    <recommendedName>
        <fullName evidence="9">Amino acid transporter</fullName>
    </recommendedName>
</protein>
<evidence type="ECO:0000256" key="3">
    <source>
        <dbReference type="ARBA" id="ARBA00022692"/>
    </source>
</evidence>
<dbReference type="GO" id="GO:0022857">
    <property type="term" value="F:transmembrane transporter activity"/>
    <property type="evidence" value="ECO:0007669"/>
    <property type="project" value="InterPro"/>
</dbReference>
<dbReference type="EMBL" id="KV417524">
    <property type="protein sequence ID" value="KZP24811.1"/>
    <property type="molecule type" value="Genomic_DNA"/>
</dbReference>
<evidence type="ECO:0000256" key="4">
    <source>
        <dbReference type="ARBA" id="ARBA00022989"/>
    </source>
</evidence>
<feature type="transmembrane region" description="Helical" evidence="6">
    <location>
        <begin position="69"/>
        <end position="89"/>
    </location>
</feature>
<evidence type="ECO:0000313" key="7">
    <source>
        <dbReference type="EMBL" id="KZP24811.1"/>
    </source>
</evidence>
<evidence type="ECO:0008006" key="9">
    <source>
        <dbReference type="Google" id="ProtNLM"/>
    </source>
</evidence>
<feature type="transmembrane region" description="Helical" evidence="6">
    <location>
        <begin position="297"/>
        <end position="314"/>
    </location>
</feature>
<dbReference type="PIRSF" id="PIRSF006060">
    <property type="entry name" value="AA_transporter"/>
    <property type="match status" value="1"/>
</dbReference>
<feature type="transmembrane region" description="Helical" evidence="6">
    <location>
        <begin position="320"/>
        <end position="341"/>
    </location>
</feature>
<feature type="transmembrane region" description="Helical" evidence="6">
    <location>
        <begin position="191"/>
        <end position="214"/>
    </location>
</feature>